<proteinExistence type="predicted"/>
<sequence>MELLVYLSLFVTSSLLFYLCYDLLLRPRQMLRERLDNVKEMADTRDVFDEEMRESFAERVINPGYEKIIQTLGNLAPSAIKDQYDLLLSSSGAKDKIKFNNVIATQLMLGILLSFVAYYLMKVTAQPSNTLYVFLAGAIGFLLPYFSLKSKSQKRIEEIEYALPSFLDILYVSVEAGLSFDMAIYRTTDKMKGPLSDELLYTMNEMNKGRDRSEALRDMVKRTQVADLGTFVTSIIQAEEMGSNIGNVLRIQADTMRLSKRQRAEAKAAKIPTTMLFPIVFLMFPALFVVILGPAAINVMNTLMK</sequence>
<dbReference type="RefSeq" id="WP_087029926.1">
    <property type="nucleotide sequence ID" value="NZ_FJNE01000001.1"/>
</dbReference>
<dbReference type="EMBL" id="FJNE01000001">
    <property type="protein sequence ID" value="CZQ80892.1"/>
    <property type="molecule type" value="Genomic_DNA"/>
</dbReference>
<evidence type="ECO:0000256" key="6">
    <source>
        <dbReference type="SAM" id="Phobius"/>
    </source>
</evidence>
<dbReference type="OrthoDB" id="9810662at2"/>
<dbReference type="Proteomes" id="UP000242754">
    <property type="component" value="Unassembled WGS sequence"/>
</dbReference>
<name>A0A143Y6G2_9LACT</name>
<evidence type="ECO:0000256" key="1">
    <source>
        <dbReference type="ARBA" id="ARBA00004651"/>
    </source>
</evidence>
<accession>A0A143Y6G2</accession>
<dbReference type="PANTHER" id="PTHR35007">
    <property type="entry name" value="INTEGRAL MEMBRANE PROTEIN-RELATED"/>
    <property type="match status" value="1"/>
</dbReference>
<evidence type="ECO:0000256" key="5">
    <source>
        <dbReference type="ARBA" id="ARBA00023136"/>
    </source>
</evidence>
<protein>
    <submittedName>
        <fullName evidence="8">Type ii secretion system (T2ss) protein f</fullName>
    </submittedName>
</protein>
<reference evidence="8 9" key="1">
    <citation type="submission" date="2016-02" db="EMBL/GenBank/DDBJ databases">
        <authorList>
            <person name="Wen L."/>
            <person name="He K."/>
            <person name="Yang H."/>
        </authorList>
    </citation>
    <scope>NUCLEOTIDE SEQUENCE [LARGE SCALE GENOMIC DNA]</scope>
    <source>
        <strain evidence="8">Trichococcus palustris</strain>
    </source>
</reference>
<evidence type="ECO:0000313" key="8">
    <source>
        <dbReference type="EMBL" id="CZQ80892.1"/>
    </source>
</evidence>
<dbReference type="AlphaFoldDB" id="A0A143Y6G2"/>
<keyword evidence="9" id="KW-1185">Reference proteome</keyword>
<keyword evidence="2" id="KW-1003">Cell membrane</keyword>
<evidence type="ECO:0000259" key="7">
    <source>
        <dbReference type="Pfam" id="PF00482"/>
    </source>
</evidence>
<evidence type="ECO:0000313" key="9">
    <source>
        <dbReference type="Proteomes" id="UP000242754"/>
    </source>
</evidence>
<dbReference type="Gene3D" id="1.20.81.30">
    <property type="entry name" value="Type II secretion system (T2SS), domain F"/>
    <property type="match status" value="1"/>
</dbReference>
<feature type="transmembrane region" description="Helical" evidence="6">
    <location>
        <begin position="6"/>
        <end position="25"/>
    </location>
</feature>
<dbReference type="PANTHER" id="PTHR35007:SF2">
    <property type="entry name" value="PILUS ASSEMBLE PROTEIN"/>
    <property type="match status" value="1"/>
</dbReference>
<evidence type="ECO:0000256" key="4">
    <source>
        <dbReference type="ARBA" id="ARBA00022989"/>
    </source>
</evidence>
<dbReference type="GO" id="GO:0005886">
    <property type="term" value="C:plasma membrane"/>
    <property type="evidence" value="ECO:0007669"/>
    <property type="project" value="UniProtKB-SubCell"/>
</dbReference>
<feature type="transmembrane region" description="Helical" evidence="6">
    <location>
        <begin position="99"/>
        <end position="119"/>
    </location>
</feature>
<dbReference type="Pfam" id="PF00482">
    <property type="entry name" value="T2SSF"/>
    <property type="match status" value="1"/>
</dbReference>
<gene>
    <name evidence="8" type="ORF">Tpal_131</name>
</gene>
<keyword evidence="4 6" id="KW-1133">Transmembrane helix</keyword>
<evidence type="ECO:0000256" key="3">
    <source>
        <dbReference type="ARBA" id="ARBA00022692"/>
    </source>
</evidence>
<feature type="domain" description="Type II secretion system protein GspF" evidence="7">
    <location>
        <begin position="166"/>
        <end position="292"/>
    </location>
</feature>
<keyword evidence="5 6" id="KW-0472">Membrane</keyword>
<dbReference type="InterPro" id="IPR018076">
    <property type="entry name" value="T2SS_GspF_dom"/>
</dbReference>
<dbReference type="InterPro" id="IPR042094">
    <property type="entry name" value="T2SS_GspF_sf"/>
</dbReference>
<feature type="transmembrane region" description="Helical" evidence="6">
    <location>
        <begin position="276"/>
        <end position="297"/>
    </location>
</feature>
<keyword evidence="3 6" id="KW-0812">Transmembrane</keyword>
<comment type="subcellular location">
    <subcellularLocation>
        <location evidence="1">Cell membrane</location>
        <topology evidence="1">Multi-pass membrane protein</topology>
    </subcellularLocation>
</comment>
<feature type="transmembrane region" description="Helical" evidence="6">
    <location>
        <begin position="131"/>
        <end position="148"/>
    </location>
</feature>
<dbReference type="STRING" id="140314.SAMN04488076_102160"/>
<evidence type="ECO:0000256" key="2">
    <source>
        <dbReference type="ARBA" id="ARBA00022475"/>
    </source>
</evidence>
<organism evidence="8 9">
    <name type="scientific">Trichococcus palustris</name>
    <dbReference type="NCBI Taxonomy" id="140314"/>
    <lineage>
        <taxon>Bacteria</taxon>
        <taxon>Bacillati</taxon>
        <taxon>Bacillota</taxon>
        <taxon>Bacilli</taxon>
        <taxon>Lactobacillales</taxon>
        <taxon>Carnobacteriaceae</taxon>
        <taxon>Trichococcus</taxon>
    </lineage>
</organism>